<feature type="transmembrane region" description="Helical" evidence="1">
    <location>
        <begin position="59"/>
        <end position="77"/>
    </location>
</feature>
<gene>
    <name evidence="2" type="ORF">OEZ85_001224</name>
</gene>
<reference evidence="2 3" key="1">
    <citation type="submission" date="2023-05" db="EMBL/GenBank/DDBJ databases">
        <title>A 100% complete, gapless, phased diploid assembly of the Scenedesmus obliquus UTEX 3031 genome.</title>
        <authorList>
            <person name="Biondi T.C."/>
            <person name="Hanschen E.R."/>
            <person name="Kwon T."/>
            <person name="Eng W."/>
            <person name="Kruse C.P.S."/>
            <person name="Koehler S.I."/>
            <person name="Kunde Y."/>
            <person name="Gleasner C.D."/>
            <person name="You Mak K.T."/>
            <person name="Polle J."/>
            <person name="Hovde B.T."/>
            <person name="Starkenburg S.R."/>
        </authorList>
    </citation>
    <scope>NUCLEOTIDE SEQUENCE [LARGE SCALE GENOMIC DNA]</scope>
    <source>
        <strain evidence="2 3">DOE0152z</strain>
    </source>
</reference>
<evidence type="ECO:0000256" key="1">
    <source>
        <dbReference type="SAM" id="Phobius"/>
    </source>
</evidence>
<keyword evidence="1" id="KW-0472">Membrane</keyword>
<name>A0ABY8UPE7_TETOB</name>
<keyword evidence="1" id="KW-0812">Transmembrane</keyword>
<organism evidence="2 3">
    <name type="scientific">Tetradesmus obliquus</name>
    <name type="common">Green alga</name>
    <name type="synonym">Acutodesmus obliquus</name>
    <dbReference type="NCBI Taxonomy" id="3088"/>
    <lineage>
        <taxon>Eukaryota</taxon>
        <taxon>Viridiplantae</taxon>
        <taxon>Chlorophyta</taxon>
        <taxon>core chlorophytes</taxon>
        <taxon>Chlorophyceae</taxon>
        <taxon>CS clade</taxon>
        <taxon>Sphaeropleales</taxon>
        <taxon>Scenedesmaceae</taxon>
        <taxon>Tetradesmus</taxon>
    </lineage>
</organism>
<evidence type="ECO:0000313" key="2">
    <source>
        <dbReference type="EMBL" id="WIA22834.1"/>
    </source>
</evidence>
<accession>A0ABY8UPE7</accession>
<keyword evidence="1" id="KW-1133">Transmembrane helix</keyword>
<sequence>MAFTAVFWRSRARVLVVAQAAEKLGLPWTLQLCADQCDADEALWHCWHLQMDLAPPANLLYFTAGIIQLAVLLLAPAQHQRHRFAVNLANRLVKAVTVTWAVSNMSQASVMQQFASVLNLSHAGAPHSVHMELLRFIATPCLIW</sequence>
<proteinExistence type="predicted"/>
<dbReference type="EMBL" id="CP126222">
    <property type="protein sequence ID" value="WIA22834.1"/>
    <property type="molecule type" value="Genomic_DNA"/>
</dbReference>
<evidence type="ECO:0000313" key="3">
    <source>
        <dbReference type="Proteomes" id="UP001244341"/>
    </source>
</evidence>
<protein>
    <submittedName>
        <fullName evidence="2">Uncharacterized protein</fullName>
    </submittedName>
</protein>
<dbReference type="Proteomes" id="UP001244341">
    <property type="component" value="Chromosome 15b"/>
</dbReference>
<keyword evidence="3" id="KW-1185">Reference proteome</keyword>